<proteinExistence type="predicted"/>
<name>A0A2P2R1E8_RHIMU</name>
<reference evidence="1" key="1">
    <citation type="submission" date="2018-02" db="EMBL/GenBank/DDBJ databases">
        <title>Rhizophora mucronata_Transcriptome.</title>
        <authorList>
            <person name="Meera S.P."/>
            <person name="Sreeshan A."/>
            <person name="Augustine A."/>
        </authorList>
    </citation>
    <scope>NUCLEOTIDE SEQUENCE</scope>
    <source>
        <tissue evidence="1">Leaf</tissue>
    </source>
</reference>
<dbReference type="EMBL" id="GGEC01092578">
    <property type="protein sequence ID" value="MBX73062.1"/>
    <property type="molecule type" value="Transcribed_RNA"/>
</dbReference>
<organism evidence="1">
    <name type="scientific">Rhizophora mucronata</name>
    <name type="common">Asiatic mangrove</name>
    <dbReference type="NCBI Taxonomy" id="61149"/>
    <lineage>
        <taxon>Eukaryota</taxon>
        <taxon>Viridiplantae</taxon>
        <taxon>Streptophyta</taxon>
        <taxon>Embryophyta</taxon>
        <taxon>Tracheophyta</taxon>
        <taxon>Spermatophyta</taxon>
        <taxon>Magnoliopsida</taxon>
        <taxon>eudicotyledons</taxon>
        <taxon>Gunneridae</taxon>
        <taxon>Pentapetalae</taxon>
        <taxon>rosids</taxon>
        <taxon>fabids</taxon>
        <taxon>Malpighiales</taxon>
        <taxon>Rhizophoraceae</taxon>
        <taxon>Rhizophora</taxon>
    </lineage>
</organism>
<sequence length="19" mass="2233">MHPNRVRTRPSCPPNQVQD</sequence>
<dbReference type="AlphaFoldDB" id="A0A2P2R1E8"/>
<accession>A0A2P2R1E8</accession>
<protein>
    <submittedName>
        <fullName evidence="1">Uncharacterized protein</fullName>
    </submittedName>
</protein>
<evidence type="ECO:0000313" key="1">
    <source>
        <dbReference type="EMBL" id="MBX73062.1"/>
    </source>
</evidence>